<reference evidence="2 3" key="1">
    <citation type="submission" date="2019-05" db="EMBL/GenBank/DDBJ databases">
        <title>Sporisorium graminicola CBS 10092 draft sequencing and annotation.</title>
        <authorList>
            <person name="Solano-Gonzalez S."/>
            <person name="Caddick M.X."/>
            <person name="Darby A."/>
        </authorList>
    </citation>
    <scope>NUCLEOTIDE SEQUENCE [LARGE SCALE GENOMIC DNA]</scope>
    <source>
        <strain evidence="2 3">CBS 10092</strain>
    </source>
</reference>
<proteinExistence type="predicted"/>
<dbReference type="Proteomes" id="UP000306050">
    <property type="component" value="Chromosome SGRAM_1"/>
</dbReference>
<organism evidence="2 3">
    <name type="scientific">Sporisorium graminicola</name>
    <dbReference type="NCBI Taxonomy" id="280036"/>
    <lineage>
        <taxon>Eukaryota</taxon>
        <taxon>Fungi</taxon>
        <taxon>Dikarya</taxon>
        <taxon>Basidiomycota</taxon>
        <taxon>Ustilaginomycotina</taxon>
        <taxon>Ustilaginomycetes</taxon>
        <taxon>Ustilaginales</taxon>
        <taxon>Ustilaginaceae</taxon>
        <taxon>Sporisorium</taxon>
    </lineage>
</organism>
<feature type="region of interest" description="Disordered" evidence="1">
    <location>
        <begin position="300"/>
        <end position="380"/>
    </location>
</feature>
<feature type="region of interest" description="Disordered" evidence="1">
    <location>
        <begin position="17"/>
        <end position="138"/>
    </location>
</feature>
<accession>A0A4U7L0W8</accession>
<dbReference type="AlphaFoldDB" id="A0A4U7L0W8"/>
<sequence>MSARDVDLEFEQAYQRLFSTSAAPTGAGRSTSTSSEPRAESSQAPHLVDNDLRSWSTSAAPSRGDRSRQPHGLDALPPLAGKSWLQERAPRVQQTQRERPSQARSLQSPLDALARHASNTKGKARASPQHLEAEERPMKRAQRNSTAMSAPAVPQSNNVPYPGSVAYFPYPTGQPSYQVSGPLIASGSSMATMPGQAVAWTQPIMSAGPMPAIGYPGFSASVTFSQPQFFASPPQPVPSAPVAVPTSDAWPQQYAAPPMSYKQPQYKTSVSGPRPSPHASSSSSVGRLVEHASALRKWSKKQASQIDSKEHLRRAFKSASNADVQKLRVKQKRQPKQPKQPKPQQQEPWIPDVDRPELRIPKKRGRPPRIRDASPPDVKPLANATETAIRIKTEEGAEMQPMKTATVRPTFDGSLPLASDRGAPTNREAHTLFIHSPRRLQWLARLAIVRAEQKTTSGKDAGPSVAETSQWARWSNSVAARLQHLRNEAFPINDEASTCASASQQTHSQSDPVGLFPREKRHAYVALRKDQHSAKRTASTRICIRKLLRYLSNTAKAAEGFDSRKEARAFLKDKHRADRLAKYMLKSTRPTALDLRRMWSVWARAAHARSLSKADVPDKQQSRVSFAPPVDDFSQQPKAGEGERGIQVKLEPTSPSITRFVYTPPRTAQVKQEPDSDGIATPLLPEAPFLGAASTTLSQADAERSPAAAVRTQAPLFLRRNFRVYQLLGLKDLPLS</sequence>
<gene>
    <name evidence="2" type="ORF">EX895_000813</name>
</gene>
<dbReference type="GeneID" id="40723708"/>
<feature type="region of interest" description="Disordered" evidence="1">
    <location>
        <begin position="610"/>
        <end position="645"/>
    </location>
</feature>
<feature type="compositionally biased region" description="Low complexity" evidence="1">
    <location>
        <begin position="271"/>
        <end position="284"/>
    </location>
</feature>
<feature type="compositionally biased region" description="Basic residues" evidence="1">
    <location>
        <begin position="327"/>
        <end position="336"/>
    </location>
</feature>
<name>A0A4U7L0W8_9BASI</name>
<feature type="compositionally biased region" description="Polar residues" evidence="1">
    <location>
        <begin position="17"/>
        <end position="44"/>
    </location>
</feature>
<dbReference type="OrthoDB" id="2552174at2759"/>
<protein>
    <submittedName>
        <fullName evidence="2">Uncharacterized protein</fullName>
    </submittedName>
</protein>
<dbReference type="KEGG" id="sgra:EX895_000813"/>
<feature type="region of interest" description="Disordered" evidence="1">
    <location>
        <begin position="254"/>
        <end position="288"/>
    </location>
</feature>
<evidence type="ECO:0000256" key="1">
    <source>
        <dbReference type="SAM" id="MobiDB-lite"/>
    </source>
</evidence>
<evidence type="ECO:0000313" key="3">
    <source>
        <dbReference type="Proteomes" id="UP000306050"/>
    </source>
</evidence>
<dbReference type="EMBL" id="SRRM01000002">
    <property type="protein sequence ID" value="TKY90815.1"/>
    <property type="molecule type" value="Genomic_DNA"/>
</dbReference>
<comment type="caution">
    <text evidence="2">The sequence shown here is derived from an EMBL/GenBank/DDBJ whole genome shotgun (WGS) entry which is preliminary data.</text>
</comment>
<evidence type="ECO:0000313" key="2">
    <source>
        <dbReference type="EMBL" id="TKY90815.1"/>
    </source>
</evidence>
<keyword evidence="3" id="KW-1185">Reference proteome</keyword>
<dbReference type="RefSeq" id="XP_029742800.1">
    <property type="nucleotide sequence ID" value="XM_029881414.1"/>
</dbReference>